<accession>A0ACB7TLP8</accession>
<evidence type="ECO:0000313" key="2">
    <source>
        <dbReference type="Proteomes" id="UP000821845"/>
    </source>
</evidence>
<keyword evidence="2" id="KW-1185">Reference proteome</keyword>
<gene>
    <name evidence="1" type="ORF">HPB50_016662</name>
</gene>
<protein>
    <submittedName>
        <fullName evidence="1">Uncharacterized protein</fullName>
    </submittedName>
</protein>
<organism evidence="1 2">
    <name type="scientific">Hyalomma asiaticum</name>
    <name type="common">Tick</name>
    <dbReference type="NCBI Taxonomy" id="266040"/>
    <lineage>
        <taxon>Eukaryota</taxon>
        <taxon>Metazoa</taxon>
        <taxon>Ecdysozoa</taxon>
        <taxon>Arthropoda</taxon>
        <taxon>Chelicerata</taxon>
        <taxon>Arachnida</taxon>
        <taxon>Acari</taxon>
        <taxon>Parasitiformes</taxon>
        <taxon>Ixodida</taxon>
        <taxon>Ixodoidea</taxon>
        <taxon>Ixodidae</taxon>
        <taxon>Hyalomminae</taxon>
        <taxon>Hyalomma</taxon>
    </lineage>
</organism>
<reference evidence="1" key="1">
    <citation type="submission" date="2020-05" db="EMBL/GenBank/DDBJ databases">
        <title>Large-scale comparative analyses of tick genomes elucidate their genetic diversity and vector capacities.</title>
        <authorList>
            <person name="Jia N."/>
            <person name="Wang J."/>
            <person name="Shi W."/>
            <person name="Du L."/>
            <person name="Sun Y."/>
            <person name="Zhan W."/>
            <person name="Jiang J."/>
            <person name="Wang Q."/>
            <person name="Zhang B."/>
            <person name="Ji P."/>
            <person name="Sakyi L.B."/>
            <person name="Cui X."/>
            <person name="Yuan T."/>
            <person name="Jiang B."/>
            <person name="Yang W."/>
            <person name="Lam T.T.-Y."/>
            <person name="Chang Q."/>
            <person name="Ding S."/>
            <person name="Wang X."/>
            <person name="Zhu J."/>
            <person name="Ruan X."/>
            <person name="Zhao L."/>
            <person name="Wei J."/>
            <person name="Que T."/>
            <person name="Du C."/>
            <person name="Cheng J."/>
            <person name="Dai P."/>
            <person name="Han X."/>
            <person name="Huang E."/>
            <person name="Gao Y."/>
            <person name="Liu J."/>
            <person name="Shao H."/>
            <person name="Ye R."/>
            <person name="Li L."/>
            <person name="Wei W."/>
            <person name="Wang X."/>
            <person name="Wang C."/>
            <person name="Yang T."/>
            <person name="Huo Q."/>
            <person name="Li W."/>
            <person name="Guo W."/>
            <person name="Chen H."/>
            <person name="Zhou L."/>
            <person name="Ni X."/>
            <person name="Tian J."/>
            <person name="Zhou Y."/>
            <person name="Sheng Y."/>
            <person name="Liu T."/>
            <person name="Pan Y."/>
            <person name="Xia L."/>
            <person name="Li J."/>
            <person name="Zhao F."/>
            <person name="Cao W."/>
        </authorList>
    </citation>
    <scope>NUCLEOTIDE SEQUENCE</scope>
    <source>
        <strain evidence="1">Hyas-2018</strain>
    </source>
</reference>
<evidence type="ECO:0000313" key="1">
    <source>
        <dbReference type="EMBL" id="KAH6947016.1"/>
    </source>
</evidence>
<dbReference type="EMBL" id="CM023481">
    <property type="protein sequence ID" value="KAH6947016.1"/>
    <property type="molecule type" value="Genomic_DNA"/>
</dbReference>
<name>A0ACB7TLP8_HYAAI</name>
<comment type="caution">
    <text evidence="1">The sequence shown here is derived from an EMBL/GenBank/DDBJ whole genome shotgun (WGS) entry which is preliminary data.</text>
</comment>
<dbReference type="Proteomes" id="UP000821845">
    <property type="component" value="Chromosome 1"/>
</dbReference>
<sequence>MFLHRLCSLNHVTSLTVDINPKSCRENLSPALSHYIATTTTLERLQLTSVSIEYRENEIDIAWTPIVESLAINISLTDLCIAAFRMARDDSENLADVIKCSNTIRRF</sequence>
<proteinExistence type="predicted"/>